<dbReference type="Proteomes" id="UP000790096">
    <property type="component" value="Unassembled WGS sequence"/>
</dbReference>
<accession>A0ABS5SVA3</accession>
<comment type="caution">
    <text evidence="1">The sequence shown here is derived from an EMBL/GenBank/DDBJ whole genome shotgun (WGS) entry which is preliminary data.</text>
</comment>
<protein>
    <submittedName>
        <fullName evidence="1">Uncharacterized protein</fullName>
    </submittedName>
</protein>
<evidence type="ECO:0000313" key="2">
    <source>
        <dbReference type="Proteomes" id="UP000790096"/>
    </source>
</evidence>
<dbReference type="EMBL" id="JABBFR010000002">
    <property type="protein sequence ID" value="MBT0723165.1"/>
    <property type="molecule type" value="Genomic_DNA"/>
</dbReference>
<reference evidence="1 2" key="1">
    <citation type="submission" date="2020-04" db="EMBL/GenBank/DDBJ databases">
        <title>Genome sequencing of Rosenbergiella species.</title>
        <authorList>
            <person name="Alvarez-Perez S."/>
            <person name="Lievens B."/>
        </authorList>
    </citation>
    <scope>NUCLEOTIDE SEQUENCE [LARGE SCALE GENOMIC DNA]</scope>
    <source>
        <strain evidence="1 2">S61</strain>
    </source>
</reference>
<sequence length="387" mass="42747">MVKTVLQVEKGQNYIAVNVEGIPLGRYAPQILHLLSQYGLDAIKGSLAQPIFTHHGLASQWLSPVSSQPITPWREATLPQQVSCLATLIEMAKAIESLRRELSQHDNRSLTIIDQVLKNLTVIPSTDAIFLVNQQPLLLYWGYYSQDRHAVDFYHLHNRLQQTLGEESSPAQPDTTVLPRLAHHKTSRIYYTAAALGALSIAGTLCFNAMQPTKIVPTPPAQEFVAPADEVKLTLKALTAATQALPIHAAEYIAPPPRVKPVVMKKIRVPIMIPERSRYQGNTDFLDGTWHANLKVNTKIAIITYRFKHGQASTTVKNGQQHCVTTSQAAFTAAGQLFINTAKTHCNDSSRLPAITLVCEKSAPNTQCIWKQNPSTTLPVVLYSEGK</sequence>
<proteinExistence type="predicted"/>
<organism evidence="1 2">
    <name type="scientific">Rosenbergiella gaditana</name>
    <dbReference type="NCBI Taxonomy" id="2726987"/>
    <lineage>
        <taxon>Bacteria</taxon>
        <taxon>Pseudomonadati</taxon>
        <taxon>Pseudomonadota</taxon>
        <taxon>Gammaproteobacteria</taxon>
        <taxon>Enterobacterales</taxon>
        <taxon>Erwiniaceae</taxon>
        <taxon>Rosenbergiella</taxon>
    </lineage>
</organism>
<keyword evidence="2" id="KW-1185">Reference proteome</keyword>
<dbReference type="RefSeq" id="WP_214235630.1">
    <property type="nucleotide sequence ID" value="NZ_JABBFR010000002.1"/>
</dbReference>
<gene>
    <name evidence="1" type="ORF">HH682_01660</name>
</gene>
<name>A0ABS5SVA3_9GAMM</name>
<evidence type="ECO:0000313" key="1">
    <source>
        <dbReference type="EMBL" id="MBT0723165.1"/>
    </source>
</evidence>